<evidence type="ECO:0000313" key="1">
    <source>
        <dbReference type="EMBL" id="QES27634.1"/>
    </source>
</evidence>
<accession>A0A5P2BB43</accession>
<dbReference type="Proteomes" id="UP000323046">
    <property type="component" value="Chromosome"/>
</dbReference>
<gene>
    <name evidence="1" type="ORF">DEJ47_15325</name>
</gene>
<organism evidence="1 2">
    <name type="scientific">Streptomyces venezuelae</name>
    <dbReference type="NCBI Taxonomy" id="54571"/>
    <lineage>
        <taxon>Bacteria</taxon>
        <taxon>Bacillati</taxon>
        <taxon>Actinomycetota</taxon>
        <taxon>Actinomycetes</taxon>
        <taxon>Kitasatosporales</taxon>
        <taxon>Streptomycetaceae</taxon>
        <taxon>Streptomyces</taxon>
    </lineage>
</organism>
<reference evidence="1 2" key="1">
    <citation type="submission" date="2018-05" db="EMBL/GenBank/DDBJ databases">
        <title>Streptomyces venezuelae.</title>
        <authorList>
            <person name="Kim W."/>
            <person name="Lee N."/>
            <person name="Cho B.-K."/>
        </authorList>
    </citation>
    <scope>NUCLEOTIDE SEQUENCE [LARGE SCALE GENOMIC DNA]</scope>
    <source>
        <strain evidence="1 2">ATCC 14583</strain>
    </source>
</reference>
<proteinExistence type="predicted"/>
<name>A0A5P2BB43_STRVZ</name>
<evidence type="ECO:0000313" key="2">
    <source>
        <dbReference type="Proteomes" id="UP000323046"/>
    </source>
</evidence>
<dbReference type="AlphaFoldDB" id="A0A5P2BB43"/>
<dbReference type="EMBL" id="CP029193">
    <property type="protein sequence ID" value="QES27634.1"/>
    <property type="molecule type" value="Genomic_DNA"/>
</dbReference>
<protein>
    <submittedName>
        <fullName evidence="1">Uncharacterized protein</fullName>
    </submittedName>
</protein>
<sequence>MQREGPGVAVEILELRVGDVAPALLIELDVRVSGELWRVSLDYKGQETSLVSGDLADETVDYLALLMRTHLFEWWHTKATERVAKRMGVRLA</sequence>
<keyword evidence="2" id="KW-1185">Reference proteome</keyword>